<keyword evidence="11 18" id="KW-0460">Magnesium</keyword>
<protein>
    <recommendedName>
        <fullName evidence="3 18">FAD:protein FMN transferase</fullName>
        <ecNumber evidence="2 18">2.7.1.180</ecNumber>
    </recommendedName>
    <alternativeName>
        <fullName evidence="15 18">Flavin transferase</fullName>
    </alternativeName>
</protein>
<dbReference type="EMBL" id="DMND01000144">
    <property type="protein sequence ID" value="HAN28147.1"/>
    <property type="molecule type" value="Genomic_DNA"/>
</dbReference>
<keyword evidence="10 18" id="KW-0274">FAD</keyword>
<sequence>MQRHTLSESHSSGWLFCRPAWFLLAGVLLLAACSQPNSGVALSGATMGTTWHVTYLPGPQTAPPEQVQASLEGLLVSVNDSMSTWQVDSEISRFNRGVVGSWVPVSGHFARVMAEALRIGERSGGAYDVTVGPLVELWGFGPVQPRMELPQTSAIEAARNRVGQQFIEFDGELQRLRRLRKVELDLSSIAKGYAVDVLANALSERGIDSFLVEVGGEMRVAGNSPRGDAWRIAVERPEPGARAVALGIALEDIAVATSGDYRNYFELEGRRYSHSIDPRTGYPVAHDLVSVTVLADDCMTADGWATALTVLGADEALALAEAEGLAVYLMRRDGERIVPLYSSAFAPWLEQSTPTQ</sequence>
<evidence type="ECO:0000256" key="20">
    <source>
        <dbReference type="RuleBase" id="RU363002"/>
    </source>
</evidence>
<keyword evidence="8 18" id="KW-0479">Metal-binding</keyword>
<evidence type="ECO:0000256" key="9">
    <source>
        <dbReference type="ARBA" id="ARBA00022729"/>
    </source>
</evidence>
<dbReference type="GO" id="GO:0005886">
    <property type="term" value="C:plasma membrane"/>
    <property type="evidence" value="ECO:0007669"/>
    <property type="project" value="UniProtKB-SubCell"/>
</dbReference>
<organism evidence="21 22">
    <name type="scientific">Haliea salexigens</name>
    <dbReference type="NCBI Taxonomy" id="287487"/>
    <lineage>
        <taxon>Bacteria</taxon>
        <taxon>Pseudomonadati</taxon>
        <taxon>Pseudomonadota</taxon>
        <taxon>Gammaproteobacteria</taxon>
        <taxon>Cellvibrionales</taxon>
        <taxon>Halieaceae</taxon>
        <taxon>Haliea</taxon>
    </lineage>
</organism>
<evidence type="ECO:0000256" key="16">
    <source>
        <dbReference type="ARBA" id="ARBA00048540"/>
    </source>
</evidence>
<dbReference type="AlphaFoldDB" id="A0A3C1KN88"/>
<keyword evidence="14 20" id="KW-0449">Lipoprotein</keyword>
<dbReference type="InterPro" id="IPR024932">
    <property type="entry name" value="ApbE"/>
</dbReference>
<comment type="function">
    <text evidence="20">Flavin transferase that catalyzes the transfer of the FMN moiety of FAD and its covalent binding to the hydroxyl group of a threonine residue in a target flavoprotein.</text>
</comment>
<feature type="binding site" evidence="19">
    <location>
        <position position="302"/>
    </location>
    <ligand>
        <name>Mg(2+)</name>
        <dbReference type="ChEBI" id="CHEBI:18420"/>
    </ligand>
</feature>
<evidence type="ECO:0000256" key="7">
    <source>
        <dbReference type="ARBA" id="ARBA00022679"/>
    </source>
</evidence>
<comment type="caution">
    <text evidence="21">The sequence shown here is derived from an EMBL/GenBank/DDBJ whole genome shotgun (WGS) entry which is preliminary data.</text>
</comment>
<evidence type="ECO:0000256" key="19">
    <source>
        <dbReference type="PIRSR" id="PIRSR006268-2"/>
    </source>
</evidence>
<evidence type="ECO:0000256" key="8">
    <source>
        <dbReference type="ARBA" id="ARBA00022723"/>
    </source>
</evidence>
<feature type="binding site" evidence="19">
    <location>
        <position position="188"/>
    </location>
    <ligand>
        <name>Mg(2+)</name>
        <dbReference type="ChEBI" id="CHEBI:18420"/>
    </ligand>
</feature>
<evidence type="ECO:0000256" key="5">
    <source>
        <dbReference type="ARBA" id="ARBA00022519"/>
    </source>
</evidence>
<keyword evidence="7 18" id="KW-0808">Transferase</keyword>
<dbReference type="SUPFAM" id="SSF143631">
    <property type="entry name" value="ApbE-like"/>
    <property type="match status" value="1"/>
</dbReference>
<evidence type="ECO:0000256" key="1">
    <source>
        <dbReference type="ARBA" id="ARBA00008282"/>
    </source>
</evidence>
<evidence type="ECO:0000256" key="15">
    <source>
        <dbReference type="ARBA" id="ARBA00031306"/>
    </source>
</evidence>
<dbReference type="Proteomes" id="UP000259273">
    <property type="component" value="Unassembled WGS sequence"/>
</dbReference>
<comment type="similarity">
    <text evidence="1 18 20">Belongs to the ApbE family.</text>
</comment>
<dbReference type="FunFam" id="3.10.520.10:FF:000001">
    <property type="entry name" value="FAD:protein FMN transferase"/>
    <property type="match status" value="1"/>
</dbReference>
<comment type="subcellular location">
    <subcellularLocation>
        <location evidence="17 20">Cell inner membrane</location>
        <topology evidence="17 20">Lipid-anchor</topology>
        <orientation evidence="17 20">Periplasmic side</orientation>
    </subcellularLocation>
</comment>
<evidence type="ECO:0000256" key="2">
    <source>
        <dbReference type="ARBA" id="ARBA00011955"/>
    </source>
</evidence>
<name>A0A3C1KN88_9GAMM</name>
<evidence type="ECO:0000256" key="10">
    <source>
        <dbReference type="ARBA" id="ARBA00022827"/>
    </source>
</evidence>
<evidence type="ECO:0000256" key="18">
    <source>
        <dbReference type="PIRNR" id="PIRNR006268"/>
    </source>
</evidence>
<keyword evidence="13" id="KW-0564">Palmitate</keyword>
<evidence type="ECO:0000313" key="21">
    <source>
        <dbReference type="EMBL" id="HAN28147.1"/>
    </source>
</evidence>
<dbReference type="PIRSF" id="PIRSF006268">
    <property type="entry name" value="ApbE"/>
    <property type="match status" value="1"/>
</dbReference>
<proteinExistence type="inferred from homology"/>
<keyword evidence="9" id="KW-0732">Signal</keyword>
<evidence type="ECO:0000256" key="11">
    <source>
        <dbReference type="ARBA" id="ARBA00022842"/>
    </source>
</evidence>
<evidence type="ECO:0000313" key="22">
    <source>
        <dbReference type="Proteomes" id="UP000259273"/>
    </source>
</evidence>
<dbReference type="PANTHER" id="PTHR30040">
    <property type="entry name" value="THIAMINE BIOSYNTHESIS LIPOPROTEIN APBE"/>
    <property type="match status" value="1"/>
</dbReference>
<dbReference type="EC" id="2.7.1.180" evidence="2 18"/>
<comment type="catalytic activity">
    <reaction evidence="16 18 20">
        <text>L-threonyl-[protein] + FAD = FMN-L-threonyl-[protein] + AMP + H(+)</text>
        <dbReference type="Rhea" id="RHEA:36847"/>
        <dbReference type="Rhea" id="RHEA-COMP:11060"/>
        <dbReference type="Rhea" id="RHEA-COMP:11061"/>
        <dbReference type="ChEBI" id="CHEBI:15378"/>
        <dbReference type="ChEBI" id="CHEBI:30013"/>
        <dbReference type="ChEBI" id="CHEBI:57692"/>
        <dbReference type="ChEBI" id="CHEBI:74257"/>
        <dbReference type="ChEBI" id="CHEBI:456215"/>
        <dbReference type="EC" id="2.7.1.180"/>
    </reaction>
</comment>
<dbReference type="Pfam" id="PF02424">
    <property type="entry name" value="ApbE"/>
    <property type="match status" value="1"/>
</dbReference>
<keyword evidence="4" id="KW-1003">Cell membrane</keyword>
<dbReference type="InterPro" id="IPR003374">
    <property type="entry name" value="ApbE-like_sf"/>
</dbReference>
<dbReference type="PROSITE" id="PS51257">
    <property type="entry name" value="PROKAR_LIPOPROTEIN"/>
    <property type="match status" value="1"/>
</dbReference>
<dbReference type="GO" id="GO:0046872">
    <property type="term" value="F:metal ion binding"/>
    <property type="evidence" value="ECO:0007669"/>
    <property type="project" value="UniProtKB-UniRule"/>
</dbReference>
<reference evidence="21 22" key="1">
    <citation type="journal article" date="2018" name="Nat. Biotechnol.">
        <title>A standardized bacterial taxonomy based on genome phylogeny substantially revises the tree of life.</title>
        <authorList>
            <person name="Parks D.H."/>
            <person name="Chuvochina M."/>
            <person name="Waite D.W."/>
            <person name="Rinke C."/>
            <person name="Skarshewski A."/>
            <person name="Chaumeil P.A."/>
            <person name="Hugenholtz P."/>
        </authorList>
    </citation>
    <scope>NUCLEOTIDE SEQUENCE [LARGE SCALE GENOMIC DNA]</scope>
    <source>
        <strain evidence="21">UBA9158</strain>
    </source>
</reference>
<comment type="cofactor">
    <cofactor evidence="19">
        <name>Mg(2+)</name>
        <dbReference type="ChEBI" id="CHEBI:18420"/>
    </cofactor>
    <cofactor evidence="19">
        <name>Mn(2+)</name>
        <dbReference type="ChEBI" id="CHEBI:29035"/>
    </cofactor>
    <text evidence="19">Magnesium. Can also use manganese.</text>
</comment>
<keyword evidence="6 18" id="KW-0285">Flavoprotein</keyword>
<feature type="binding site" evidence="19">
    <location>
        <position position="306"/>
    </location>
    <ligand>
        <name>Mg(2+)</name>
        <dbReference type="ChEBI" id="CHEBI:18420"/>
    </ligand>
</feature>
<gene>
    <name evidence="21" type="ORF">DCP75_10600</name>
</gene>
<evidence type="ECO:0000256" key="13">
    <source>
        <dbReference type="ARBA" id="ARBA00023139"/>
    </source>
</evidence>
<evidence type="ECO:0000256" key="4">
    <source>
        <dbReference type="ARBA" id="ARBA00022475"/>
    </source>
</evidence>
<accession>A0A3C1KN88</accession>
<evidence type="ECO:0000256" key="3">
    <source>
        <dbReference type="ARBA" id="ARBA00016337"/>
    </source>
</evidence>
<evidence type="ECO:0000256" key="6">
    <source>
        <dbReference type="ARBA" id="ARBA00022630"/>
    </source>
</evidence>
<dbReference type="Gene3D" id="3.10.520.10">
    <property type="entry name" value="ApbE-like domains"/>
    <property type="match status" value="1"/>
</dbReference>
<evidence type="ECO:0000256" key="17">
    <source>
        <dbReference type="ARBA" id="ARBA00060485"/>
    </source>
</evidence>
<dbReference type="PANTHER" id="PTHR30040:SF2">
    <property type="entry name" value="FAD:PROTEIN FMN TRANSFERASE"/>
    <property type="match status" value="1"/>
</dbReference>
<evidence type="ECO:0000256" key="12">
    <source>
        <dbReference type="ARBA" id="ARBA00023136"/>
    </source>
</evidence>
<keyword evidence="12" id="KW-0472">Membrane</keyword>
<dbReference type="STRING" id="1121937.GCA_000423125_01545"/>
<keyword evidence="5 20" id="KW-0997">Cell inner membrane</keyword>
<evidence type="ECO:0000256" key="14">
    <source>
        <dbReference type="ARBA" id="ARBA00023288"/>
    </source>
</evidence>
<dbReference type="GO" id="GO:0016740">
    <property type="term" value="F:transferase activity"/>
    <property type="evidence" value="ECO:0007669"/>
    <property type="project" value="UniProtKB-UniRule"/>
</dbReference>